<reference evidence="1 2" key="1">
    <citation type="journal article" date="2014" name="PLoS Genet.">
        <title>The Genome of Spironucleus salmonicida Highlights a Fish Pathogen Adapted to Fluctuating Environments.</title>
        <authorList>
            <person name="Xu F."/>
            <person name="Jerlstrom-Hultqvist J."/>
            <person name="Einarsson E."/>
            <person name="Astvaldsson A."/>
            <person name="Svard S.G."/>
            <person name="Andersson J.O."/>
        </authorList>
    </citation>
    <scope>NUCLEOTIDE SEQUENCE</scope>
    <source>
        <strain evidence="2">ATCC 50377</strain>
    </source>
</reference>
<name>V6LLU0_9EUKA</name>
<dbReference type="EMBL" id="KI546089">
    <property type="protein sequence ID" value="EST45657.1"/>
    <property type="molecule type" value="Genomic_DNA"/>
</dbReference>
<dbReference type="AlphaFoldDB" id="V6LLU0"/>
<accession>V6LLU0</accession>
<dbReference type="VEuPathDB" id="GiardiaDB:SS50377_22182"/>
<evidence type="ECO:0000313" key="2">
    <source>
        <dbReference type="EMBL" id="KAH0576618.1"/>
    </source>
</evidence>
<keyword evidence="3" id="KW-1185">Reference proteome</keyword>
<dbReference type="EMBL" id="AUWU02000002">
    <property type="protein sequence ID" value="KAH0576618.1"/>
    <property type="molecule type" value="Genomic_DNA"/>
</dbReference>
<reference evidence="2" key="2">
    <citation type="submission" date="2020-12" db="EMBL/GenBank/DDBJ databases">
        <title>New Spironucleus salmonicida genome in near-complete chromosomes.</title>
        <authorList>
            <person name="Xu F."/>
            <person name="Kurt Z."/>
            <person name="Jimenez-Gonzalez A."/>
            <person name="Astvaldsson A."/>
            <person name="Andersson J.O."/>
            <person name="Svard S.G."/>
        </authorList>
    </citation>
    <scope>NUCLEOTIDE SEQUENCE</scope>
    <source>
        <strain evidence="2">ATCC 50377</strain>
    </source>
</reference>
<protein>
    <submittedName>
        <fullName evidence="1">Uncharacterized protein</fullName>
    </submittedName>
</protein>
<evidence type="ECO:0000313" key="3">
    <source>
        <dbReference type="Proteomes" id="UP000018208"/>
    </source>
</evidence>
<organism evidence="1">
    <name type="scientific">Spironucleus salmonicida</name>
    <dbReference type="NCBI Taxonomy" id="348837"/>
    <lineage>
        <taxon>Eukaryota</taxon>
        <taxon>Metamonada</taxon>
        <taxon>Diplomonadida</taxon>
        <taxon>Hexamitidae</taxon>
        <taxon>Hexamitinae</taxon>
        <taxon>Spironucleus</taxon>
    </lineage>
</organism>
<dbReference type="Proteomes" id="UP000018208">
    <property type="component" value="Unassembled WGS sequence"/>
</dbReference>
<gene>
    <name evidence="1" type="ORF">SS50377_14229</name>
    <name evidence="2" type="ORF">SS50377_22182</name>
</gene>
<evidence type="ECO:0000313" key="1">
    <source>
        <dbReference type="EMBL" id="EST45657.1"/>
    </source>
</evidence>
<sequence>MFSKTQFTLEQFTLQFSTLLKLNLYEQYEIIQLQNETLAKEREFSETQKYFPTRSEQYAKFLFKQQQDINDKFTLSFSGESQPKELFFSKKRGVEVLNKQIQKANDYDICLMVITVLTEFKLLDFGKFLFDKCMIKFPSKSLPYIYKAKLAEDISISRRIYQQSYQNINDFPELILFYGNWINLELQFIEDLIGQEENKIDLKTIKDESLKEVIQGKLIKEVLCLAFIQILCTSIFVRIPEQQRIKLQSQESITYWKLSGINREDILQVNNINIAINKFSPLLKEFEYLIKDVMHTVLHEIAELKYDSSSWTRSFEKCDLMQIYIQNTQQSSGESDMGED</sequence>
<proteinExistence type="predicted"/>